<sequence length="182" mass="19468">MPSRIEDTTPATPNTEAAPRSRRALPAWIPLAVAVALAPVLTWAVGRFVLIPQLRSTLATEMPAQARASARPAAGAAPAAAIPGTTYVFDNVVVNLSGTMGTRYLKAGFVVIGNEPTLAQQFEQRRAQLLDVTLNVLSSLSLSDLEEAGAKNLVRERLVSAYNQALGQHVAEQVYFTDFVVQ</sequence>
<keyword evidence="8 10" id="KW-1133">Transmembrane helix</keyword>
<dbReference type="OrthoDB" id="196557at2"/>
<dbReference type="GO" id="GO:0009425">
    <property type="term" value="C:bacterial-type flagellum basal body"/>
    <property type="evidence" value="ECO:0007669"/>
    <property type="project" value="InterPro"/>
</dbReference>
<comment type="function">
    <text evidence="1 10">Controls the rotational direction of flagella during chemotaxis.</text>
</comment>
<keyword evidence="4 10" id="KW-1003">Cell membrane</keyword>
<dbReference type="Pfam" id="PF03748">
    <property type="entry name" value="FliL"/>
    <property type="match status" value="1"/>
</dbReference>
<comment type="caution">
    <text evidence="12">The sequence shown here is derived from an EMBL/GenBank/DDBJ whole genome shotgun (WGS) entry which is preliminary data.</text>
</comment>
<dbReference type="PANTHER" id="PTHR35091">
    <property type="entry name" value="FLAGELLAR PROTEIN FLIL"/>
    <property type="match status" value="1"/>
</dbReference>
<keyword evidence="5 10" id="KW-0145">Chemotaxis</keyword>
<feature type="region of interest" description="Disordered" evidence="11">
    <location>
        <begin position="1"/>
        <end position="20"/>
    </location>
</feature>
<accession>A0A178IHV8</accession>
<evidence type="ECO:0000256" key="2">
    <source>
        <dbReference type="ARBA" id="ARBA00004162"/>
    </source>
</evidence>
<dbReference type="EMBL" id="LRRQ01000126">
    <property type="protein sequence ID" value="OAM88626.1"/>
    <property type="molecule type" value="Genomic_DNA"/>
</dbReference>
<evidence type="ECO:0000256" key="5">
    <source>
        <dbReference type="ARBA" id="ARBA00022500"/>
    </source>
</evidence>
<reference evidence="12 13" key="1">
    <citation type="submission" date="2016-01" db="EMBL/GenBank/DDBJ databases">
        <title>High potential of lignocellulose degradation of a new Verrucomicrobia species.</title>
        <authorList>
            <person name="Wang Y."/>
            <person name="Shi Y."/>
            <person name="Qiu Z."/>
            <person name="Liu S."/>
            <person name="Yang H."/>
        </authorList>
    </citation>
    <scope>NUCLEOTIDE SEQUENCE [LARGE SCALE GENOMIC DNA]</scope>
    <source>
        <strain evidence="12 13">TSB47</strain>
    </source>
</reference>
<protein>
    <recommendedName>
        <fullName evidence="10">Flagellar protein FliL</fullName>
    </recommendedName>
</protein>
<evidence type="ECO:0000256" key="3">
    <source>
        <dbReference type="ARBA" id="ARBA00008281"/>
    </source>
</evidence>
<evidence type="ECO:0000256" key="9">
    <source>
        <dbReference type="ARBA" id="ARBA00023136"/>
    </source>
</evidence>
<evidence type="ECO:0000256" key="10">
    <source>
        <dbReference type="RuleBase" id="RU364125"/>
    </source>
</evidence>
<comment type="similarity">
    <text evidence="3 10">Belongs to the FliL family.</text>
</comment>
<feature type="compositionally biased region" description="Low complexity" evidence="11">
    <location>
        <begin position="8"/>
        <end position="20"/>
    </location>
</feature>
<dbReference type="GO" id="GO:0071978">
    <property type="term" value="P:bacterial-type flagellum-dependent swarming motility"/>
    <property type="evidence" value="ECO:0007669"/>
    <property type="project" value="TreeGrafter"/>
</dbReference>
<evidence type="ECO:0000256" key="1">
    <source>
        <dbReference type="ARBA" id="ARBA00002254"/>
    </source>
</evidence>
<dbReference type="PANTHER" id="PTHR35091:SF2">
    <property type="entry name" value="FLAGELLAR PROTEIN FLIL"/>
    <property type="match status" value="1"/>
</dbReference>
<evidence type="ECO:0000256" key="6">
    <source>
        <dbReference type="ARBA" id="ARBA00022692"/>
    </source>
</evidence>
<name>A0A178IHV8_9BACT</name>
<evidence type="ECO:0000256" key="8">
    <source>
        <dbReference type="ARBA" id="ARBA00022989"/>
    </source>
</evidence>
<evidence type="ECO:0000313" key="12">
    <source>
        <dbReference type="EMBL" id="OAM88626.1"/>
    </source>
</evidence>
<organism evidence="12 13">
    <name type="scientific">Termitidicoccus mucosus</name>
    <dbReference type="NCBI Taxonomy" id="1184151"/>
    <lineage>
        <taxon>Bacteria</taxon>
        <taxon>Pseudomonadati</taxon>
        <taxon>Verrucomicrobiota</taxon>
        <taxon>Opitutia</taxon>
        <taxon>Opitutales</taxon>
        <taxon>Opitutaceae</taxon>
        <taxon>Termitidicoccus</taxon>
    </lineage>
</organism>
<dbReference type="GO" id="GO:0006935">
    <property type="term" value="P:chemotaxis"/>
    <property type="evidence" value="ECO:0007669"/>
    <property type="project" value="UniProtKB-KW"/>
</dbReference>
<comment type="subcellular location">
    <subcellularLocation>
        <location evidence="2">Cell membrane</location>
        <topology evidence="2">Single-pass membrane protein</topology>
    </subcellularLocation>
</comment>
<keyword evidence="7 10" id="KW-0283">Flagellar rotation</keyword>
<dbReference type="GO" id="GO:0005886">
    <property type="term" value="C:plasma membrane"/>
    <property type="evidence" value="ECO:0007669"/>
    <property type="project" value="UniProtKB-SubCell"/>
</dbReference>
<dbReference type="AlphaFoldDB" id="A0A178IHV8"/>
<gene>
    <name evidence="12" type="ORF">AW736_16310</name>
</gene>
<keyword evidence="6 10" id="KW-0812">Transmembrane</keyword>
<dbReference type="Proteomes" id="UP000078486">
    <property type="component" value="Unassembled WGS sequence"/>
</dbReference>
<feature type="transmembrane region" description="Helical" evidence="10">
    <location>
        <begin position="27"/>
        <end position="50"/>
    </location>
</feature>
<evidence type="ECO:0000256" key="7">
    <source>
        <dbReference type="ARBA" id="ARBA00022779"/>
    </source>
</evidence>
<keyword evidence="9 10" id="KW-0472">Membrane</keyword>
<dbReference type="InterPro" id="IPR005503">
    <property type="entry name" value="FliL"/>
</dbReference>
<dbReference type="RefSeq" id="WP_068771360.1">
    <property type="nucleotide sequence ID" value="NZ_CP109796.1"/>
</dbReference>
<keyword evidence="13" id="KW-1185">Reference proteome</keyword>
<evidence type="ECO:0000256" key="4">
    <source>
        <dbReference type="ARBA" id="ARBA00022475"/>
    </source>
</evidence>
<dbReference type="STRING" id="1184151.AW736_16310"/>
<evidence type="ECO:0000313" key="13">
    <source>
        <dbReference type="Proteomes" id="UP000078486"/>
    </source>
</evidence>
<evidence type="ECO:0000256" key="11">
    <source>
        <dbReference type="SAM" id="MobiDB-lite"/>
    </source>
</evidence>
<proteinExistence type="inferred from homology"/>